<comment type="caution">
    <text evidence="3">The sequence shown here is derived from an EMBL/GenBank/DDBJ whole genome shotgun (WGS) entry which is preliminary data.</text>
</comment>
<proteinExistence type="inferred from homology"/>
<dbReference type="InterPro" id="IPR010819">
    <property type="entry name" value="AGE/CE"/>
</dbReference>
<name>A0AAW4KKF1_VIBCL</name>
<feature type="non-terminal residue" evidence="3">
    <location>
        <position position="1"/>
    </location>
</feature>
<evidence type="ECO:0000313" key="4">
    <source>
        <dbReference type="Proteomes" id="UP001196338"/>
    </source>
</evidence>
<dbReference type="GO" id="GO:0005975">
    <property type="term" value="P:carbohydrate metabolic process"/>
    <property type="evidence" value="ECO:0007669"/>
    <property type="project" value="InterPro"/>
</dbReference>
<comment type="similarity">
    <text evidence="1">Belongs to the N-acylglucosamine 2-epimerase family.</text>
</comment>
<dbReference type="Proteomes" id="UP001196338">
    <property type="component" value="Unassembled WGS sequence"/>
</dbReference>
<dbReference type="SUPFAM" id="SSF48208">
    <property type="entry name" value="Six-hairpin glycosidases"/>
    <property type="match status" value="1"/>
</dbReference>
<gene>
    <name evidence="3" type="ORF">KIN13_00240</name>
</gene>
<dbReference type="Gene3D" id="1.50.10.10">
    <property type="match status" value="1"/>
</dbReference>
<dbReference type="GO" id="GO:0016853">
    <property type="term" value="F:isomerase activity"/>
    <property type="evidence" value="ECO:0007669"/>
    <property type="project" value="UniProtKB-KW"/>
</dbReference>
<dbReference type="InterPro" id="IPR008928">
    <property type="entry name" value="6-hairpin_glycosidase_sf"/>
</dbReference>
<evidence type="ECO:0000256" key="1">
    <source>
        <dbReference type="ARBA" id="ARBA00008558"/>
    </source>
</evidence>
<dbReference type="Pfam" id="PF07221">
    <property type="entry name" value="GlcNAc_2-epim"/>
    <property type="match status" value="1"/>
</dbReference>
<evidence type="ECO:0000313" key="3">
    <source>
        <dbReference type="EMBL" id="MBS7671874.1"/>
    </source>
</evidence>
<organism evidence="3 4">
    <name type="scientific">Vibrio cholerae</name>
    <dbReference type="NCBI Taxonomy" id="666"/>
    <lineage>
        <taxon>Bacteria</taxon>
        <taxon>Pseudomonadati</taxon>
        <taxon>Pseudomonadota</taxon>
        <taxon>Gammaproteobacteria</taxon>
        <taxon>Vibrionales</taxon>
        <taxon>Vibrionaceae</taxon>
        <taxon>Vibrio</taxon>
    </lineage>
</organism>
<dbReference type="RefSeq" id="WP_213420730.1">
    <property type="nucleotide sequence ID" value="NZ_JAHBND010000044.1"/>
</dbReference>
<reference evidence="3" key="2">
    <citation type="submission" date="2023-08" db="EMBL/GenBank/DDBJ databases">
        <title>Vibrio cholerae Outbreaks in Tanzania Exemplify Founder Flush: Simultaneous Increases in Population Size and Genetic Diversity.</title>
        <authorList>
            <person name="Debes A.K."/>
            <person name="Mohammed A."/>
            <person name="Maseke I."/>
            <person name="Almeida M."/>
            <person name="Li S."/>
            <person name="Matimba H."/>
            <person name="Joachim A."/>
            <person name="Mizinduko M."/>
            <person name="Nyanga S."/>
            <person name="Kelly M."/>
            <person name="Kachwamba Y."/>
            <person name="Schaffer A.M."/>
            <person name="Nyanga A.S."/>
            <person name="Mghamba J."/>
            <person name="Mosha F.S."/>
            <person name="Sack D.A."/>
            <person name="Stine O.C."/>
        </authorList>
    </citation>
    <scope>NUCLEOTIDE SEQUENCE</scope>
    <source>
        <strain evidence="3">TDS0091212</strain>
    </source>
</reference>
<reference evidence="3" key="1">
    <citation type="submission" date="2021-05" db="EMBL/GenBank/DDBJ databases">
        <authorList>
            <person name="Stine C."/>
        </authorList>
    </citation>
    <scope>NUCLEOTIDE SEQUENCE</scope>
    <source>
        <strain evidence="3">TDS0091212</strain>
    </source>
</reference>
<dbReference type="EMBL" id="JAHBND010000044">
    <property type="protein sequence ID" value="MBS7671874.1"/>
    <property type="molecule type" value="Genomic_DNA"/>
</dbReference>
<accession>A0AAW4KKF1</accession>
<protein>
    <submittedName>
        <fullName evidence="3">AGE family epimerase/isomerase</fullName>
    </submittedName>
</protein>
<evidence type="ECO:0000256" key="2">
    <source>
        <dbReference type="ARBA" id="ARBA00023235"/>
    </source>
</evidence>
<dbReference type="InterPro" id="IPR012341">
    <property type="entry name" value="6hp_glycosidase-like_sf"/>
</dbReference>
<keyword evidence="2" id="KW-0413">Isomerase</keyword>
<sequence length="110" mass="12345">GHQFEWFFLLESSEVLRGTALHGSLTRAFAYAEQKGVDKLSGAVSGMLTLDGTVRDGTQRIWAQAEYLRALTLRPCSEAVLQRQLQALQQRFLHAKGWHECLDAEGKVSR</sequence>
<dbReference type="AlphaFoldDB" id="A0AAW4KKF1"/>
<feature type="non-terminal residue" evidence="3">
    <location>
        <position position="110"/>
    </location>
</feature>